<proteinExistence type="predicted"/>
<accession>A0A1I5T9U7</accession>
<sequence length="88" mass="8557">MNDSDHGSQPMQAAGKDGREGAADGVENPNGQGAEGQSNGGAYPNAKGPDTKDKGGFFGHGGQTEIDYSGTGAKGDEGSGNANSVTGG</sequence>
<evidence type="ECO:0000313" key="3">
    <source>
        <dbReference type="Proteomes" id="UP000199586"/>
    </source>
</evidence>
<protein>
    <submittedName>
        <fullName evidence="2">Uncharacterized protein</fullName>
    </submittedName>
</protein>
<dbReference type="STRING" id="634430.SAMN04488241_107164"/>
<dbReference type="OrthoDB" id="7573856at2"/>
<organism evidence="2 3">
    <name type="scientific">Sphingomonas rubra</name>
    <dbReference type="NCBI Taxonomy" id="634430"/>
    <lineage>
        <taxon>Bacteria</taxon>
        <taxon>Pseudomonadati</taxon>
        <taxon>Pseudomonadota</taxon>
        <taxon>Alphaproteobacteria</taxon>
        <taxon>Sphingomonadales</taxon>
        <taxon>Sphingomonadaceae</taxon>
        <taxon>Sphingomonas</taxon>
    </lineage>
</organism>
<dbReference type="AlphaFoldDB" id="A0A1I5T9U7"/>
<feature type="region of interest" description="Disordered" evidence="1">
    <location>
        <begin position="1"/>
        <end position="88"/>
    </location>
</feature>
<dbReference type="RefSeq" id="WP_093333568.1">
    <property type="nucleotide sequence ID" value="NZ_FOXP01000007.1"/>
</dbReference>
<evidence type="ECO:0000256" key="1">
    <source>
        <dbReference type="SAM" id="MobiDB-lite"/>
    </source>
</evidence>
<evidence type="ECO:0000313" key="2">
    <source>
        <dbReference type="EMBL" id="SFP79819.1"/>
    </source>
</evidence>
<reference evidence="2 3" key="1">
    <citation type="submission" date="2016-10" db="EMBL/GenBank/DDBJ databases">
        <authorList>
            <person name="de Groot N.N."/>
        </authorList>
    </citation>
    <scope>NUCLEOTIDE SEQUENCE [LARGE SCALE GENOMIC DNA]</scope>
    <source>
        <strain evidence="2 3">CGMCC 1.9113</strain>
    </source>
</reference>
<dbReference type="Proteomes" id="UP000199586">
    <property type="component" value="Unassembled WGS sequence"/>
</dbReference>
<dbReference type="EMBL" id="FOXP01000007">
    <property type="protein sequence ID" value="SFP79819.1"/>
    <property type="molecule type" value="Genomic_DNA"/>
</dbReference>
<name>A0A1I5T9U7_9SPHN</name>
<gene>
    <name evidence="2" type="ORF">SAMN04488241_107164</name>
</gene>
<keyword evidence="3" id="KW-1185">Reference proteome</keyword>